<keyword evidence="15" id="KW-1185">Reference proteome</keyword>
<dbReference type="AlphaFoldDB" id="A0A371GGA6"/>
<dbReference type="GO" id="GO:0005874">
    <property type="term" value="C:microtubule"/>
    <property type="evidence" value="ECO:0007669"/>
    <property type="project" value="UniProtKB-KW"/>
</dbReference>
<keyword evidence="3 10" id="KW-0493">Microtubule</keyword>
<dbReference type="OrthoDB" id="3176171at2759"/>
<feature type="region of interest" description="Disordered" evidence="12">
    <location>
        <begin position="700"/>
        <end position="788"/>
    </location>
</feature>
<dbReference type="PANTHER" id="PTHR47971">
    <property type="entry name" value="KINESIN-RELATED PROTEIN 6"/>
    <property type="match status" value="1"/>
</dbReference>
<sequence>MGGQMQQSNAAATALYDHAGAGSLHNAAGPATDAGDAVMARWLQSAGLQHLASPLASTGIDQRLLPNLLMQGYGAQSAEEKQRLFKLMRNLNFNGESGSEPYTPTAQNLGGVAVSDGFYSPDFRGDFGAGLLDLHAMDDTELLSEHVISEPFEPSPFMPGGARVFEDDFNPISRKQERGEADADASVFLPTNEKENNTRENNVAKIKVVVRKRPLNKKELAKKEDDIVTVFDNAYLAVHEPKLKVDLTAYVEKHEFCFDAVLDENVTNDEVYRVTVEPIIPTIFERTKATCFAYGQTVLLVYLVCEIWANLTPPSEKRLGCCWLELEATDDLGLDADVLNFGHTTLFNEAEFNWWHHIRSGKTYTMQPLPLRASEDLVRQLHRPVYRNQRFKLWLSYFEIYGGKLFDLLSDRKKLCMREDGRQQVCIVGLQEFEVSDVQIVKEFIDKGNAARSTGSTGANEESSRSHAILQLVVKRHNEVKESKRNNDGNEAKNGKVVGKISFIDLAGSERGADTTDNDRQTRIEGAEINKSLLALKECIRALDNDQIHIPFRGSKLTEVLRDSFVGNSKTVMISCISPNAGSCEHTLNTLRYADRVKSLSKSGNPRKDQAPNPVPPTSKEVSSTSSLPASVGAEDFNGQRQEVKTMDMGKKVVEKESSLYSSAADVDKQLSSFSSSYSFNGREEKSLASAPIDRERFEVKNSYGDSSSQKMNSYSLNVTDEKVQRVSPPRRKGTKEEKSERSVNWAKRDANGSADHFTTSSKQQGTGNHNTVTTGSVQSETESSSDVNISAILEEEEALIAAHRKEIEDTMEIVREEMKLLAEVDQPGSLIDNYVTQLSFVLSRKAASLVTLQARLARFQHRLKEQEILSRKRVPHQDVAFRKLDVD</sequence>
<evidence type="ECO:0000256" key="12">
    <source>
        <dbReference type="SAM" id="MobiDB-lite"/>
    </source>
</evidence>
<dbReference type="InterPro" id="IPR027417">
    <property type="entry name" value="P-loop_NTPase"/>
</dbReference>
<evidence type="ECO:0000313" key="15">
    <source>
        <dbReference type="Proteomes" id="UP000257109"/>
    </source>
</evidence>
<dbReference type="PANTHER" id="PTHR47971:SF8">
    <property type="entry name" value="KINESIN-LIKE PROTEIN"/>
    <property type="match status" value="1"/>
</dbReference>
<feature type="compositionally biased region" description="Basic and acidic residues" evidence="12">
    <location>
        <begin position="735"/>
        <end position="751"/>
    </location>
</feature>
<evidence type="ECO:0000256" key="11">
    <source>
        <dbReference type="SAM" id="Coils"/>
    </source>
</evidence>
<dbReference type="PROSITE" id="PS50067">
    <property type="entry name" value="KINESIN_MOTOR_2"/>
    <property type="match status" value="1"/>
</dbReference>
<keyword evidence="7" id="KW-0206">Cytoskeleton</keyword>
<evidence type="ECO:0000313" key="14">
    <source>
        <dbReference type="EMBL" id="RDX89605.1"/>
    </source>
</evidence>
<dbReference type="SUPFAM" id="SSF52540">
    <property type="entry name" value="P-loop containing nucleoside triphosphate hydrolases"/>
    <property type="match status" value="2"/>
</dbReference>
<dbReference type="CDD" id="cd01367">
    <property type="entry name" value="KISc_KIF2_like"/>
    <property type="match status" value="1"/>
</dbReference>
<proteinExistence type="inferred from homology"/>
<dbReference type="GO" id="GO:0008017">
    <property type="term" value="F:microtubule binding"/>
    <property type="evidence" value="ECO:0007669"/>
    <property type="project" value="InterPro"/>
</dbReference>
<organism evidence="14 15">
    <name type="scientific">Mucuna pruriens</name>
    <name type="common">Velvet bean</name>
    <name type="synonym">Dolichos pruriens</name>
    <dbReference type="NCBI Taxonomy" id="157652"/>
    <lineage>
        <taxon>Eukaryota</taxon>
        <taxon>Viridiplantae</taxon>
        <taxon>Streptophyta</taxon>
        <taxon>Embryophyta</taxon>
        <taxon>Tracheophyta</taxon>
        <taxon>Spermatophyta</taxon>
        <taxon>Magnoliopsida</taxon>
        <taxon>eudicotyledons</taxon>
        <taxon>Gunneridae</taxon>
        <taxon>Pentapetalae</taxon>
        <taxon>rosids</taxon>
        <taxon>fabids</taxon>
        <taxon>Fabales</taxon>
        <taxon>Fabaceae</taxon>
        <taxon>Papilionoideae</taxon>
        <taxon>50 kb inversion clade</taxon>
        <taxon>NPAAA clade</taxon>
        <taxon>indigoferoid/millettioid clade</taxon>
        <taxon>Phaseoleae</taxon>
        <taxon>Mucuna</taxon>
    </lineage>
</organism>
<protein>
    <recommendedName>
        <fullName evidence="10">Kinesin-like protein</fullName>
    </recommendedName>
</protein>
<feature type="region of interest" description="Disordered" evidence="12">
    <location>
        <begin position="600"/>
        <end position="650"/>
    </location>
</feature>
<reference evidence="14" key="1">
    <citation type="submission" date="2018-05" db="EMBL/GenBank/DDBJ databases">
        <title>Draft genome of Mucuna pruriens seed.</title>
        <authorList>
            <person name="Nnadi N.E."/>
            <person name="Vos R."/>
            <person name="Hasami M.H."/>
            <person name="Devisetty U.K."/>
            <person name="Aguiy J.C."/>
        </authorList>
    </citation>
    <scope>NUCLEOTIDE SEQUENCE [LARGE SCALE GENOMIC DNA]</scope>
    <source>
        <strain evidence="14">JCA_2017</strain>
    </source>
</reference>
<comment type="caution">
    <text evidence="14">The sequence shown here is derived from an EMBL/GenBank/DDBJ whole genome shotgun (WGS) entry which is preliminary data.</text>
</comment>
<feature type="compositionally biased region" description="Polar residues" evidence="12">
    <location>
        <begin position="704"/>
        <end position="719"/>
    </location>
</feature>
<feature type="compositionally biased region" description="Polar residues" evidence="12">
    <location>
        <begin position="620"/>
        <end position="629"/>
    </location>
</feature>
<evidence type="ECO:0000256" key="1">
    <source>
        <dbReference type="ARBA" id="ARBA00004245"/>
    </source>
</evidence>
<comment type="similarity">
    <text evidence="8">Belongs to the TRAFAC class myosin-kinesin ATPase superfamily. Kinesin family. KIN-13 subfamily.</text>
</comment>
<evidence type="ECO:0000256" key="5">
    <source>
        <dbReference type="ARBA" id="ARBA00022840"/>
    </source>
</evidence>
<comment type="caution">
    <text evidence="9">Lacks conserved residue(s) required for the propagation of feature annotation.</text>
</comment>
<dbReference type="FunFam" id="3.40.850.10:FF:000012">
    <property type="entry name" value="Kinesin-like protein"/>
    <property type="match status" value="1"/>
</dbReference>
<dbReference type="InterPro" id="IPR001752">
    <property type="entry name" value="Kinesin_motor_dom"/>
</dbReference>
<dbReference type="GO" id="GO:0003777">
    <property type="term" value="F:microtubule motor activity"/>
    <property type="evidence" value="ECO:0007669"/>
    <property type="project" value="InterPro"/>
</dbReference>
<keyword evidence="6 10" id="KW-0505">Motor protein</keyword>
<evidence type="ECO:0000259" key="13">
    <source>
        <dbReference type="PROSITE" id="PS50067"/>
    </source>
</evidence>
<evidence type="ECO:0000256" key="7">
    <source>
        <dbReference type="ARBA" id="ARBA00023212"/>
    </source>
</evidence>
<dbReference type="Gene3D" id="3.40.850.10">
    <property type="entry name" value="Kinesin motor domain"/>
    <property type="match status" value="2"/>
</dbReference>
<keyword evidence="5 10" id="KW-0067">ATP-binding</keyword>
<evidence type="ECO:0000256" key="4">
    <source>
        <dbReference type="ARBA" id="ARBA00022741"/>
    </source>
</evidence>
<dbReference type="Pfam" id="PF00225">
    <property type="entry name" value="Kinesin"/>
    <property type="match status" value="2"/>
</dbReference>
<feature type="coiled-coil region" evidence="11">
    <location>
        <begin position="794"/>
        <end position="825"/>
    </location>
</feature>
<dbReference type="InterPro" id="IPR019821">
    <property type="entry name" value="Kinesin_motor_CS"/>
</dbReference>
<keyword evidence="4 10" id="KW-0547">Nucleotide-binding</keyword>
<comment type="subcellular location">
    <subcellularLocation>
        <location evidence="1">Cytoplasm</location>
        <location evidence="1">Cytoskeleton</location>
    </subcellularLocation>
</comment>
<name>A0A371GGA6_MUCPR</name>
<dbReference type="GO" id="GO:0007018">
    <property type="term" value="P:microtubule-based movement"/>
    <property type="evidence" value="ECO:0007669"/>
    <property type="project" value="InterPro"/>
</dbReference>
<dbReference type="InterPro" id="IPR036961">
    <property type="entry name" value="Kinesin_motor_dom_sf"/>
</dbReference>
<dbReference type="InterPro" id="IPR027640">
    <property type="entry name" value="Kinesin-like_fam"/>
</dbReference>
<evidence type="ECO:0000256" key="8">
    <source>
        <dbReference type="ARBA" id="ARBA00061030"/>
    </source>
</evidence>
<evidence type="ECO:0000256" key="2">
    <source>
        <dbReference type="ARBA" id="ARBA00022490"/>
    </source>
</evidence>
<dbReference type="GO" id="GO:0005524">
    <property type="term" value="F:ATP binding"/>
    <property type="evidence" value="ECO:0007669"/>
    <property type="project" value="UniProtKB-KW"/>
</dbReference>
<dbReference type="PROSITE" id="PS00411">
    <property type="entry name" value="KINESIN_MOTOR_1"/>
    <property type="match status" value="1"/>
</dbReference>
<dbReference type="EMBL" id="QJKJ01005625">
    <property type="protein sequence ID" value="RDX89605.1"/>
    <property type="molecule type" value="Genomic_DNA"/>
</dbReference>
<keyword evidence="2" id="KW-0963">Cytoplasm</keyword>
<dbReference type="Proteomes" id="UP000257109">
    <property type="component" value="Unassembled WGS sequence"/>
</dbReference>
<dbReference type="STRING" id="157652.A0A371GGA6"/>
<feature type="domain" description="Kinesin motor" evidence="13">
    <location>
        <begin position="205"/>
        <end position="600"/>
    </location>
</feature>
<feature type="compositionally biased region" description="Polar residues" evidence="12">
    <location>
        <begin position="757"/>
        <end position="788"/>
    </location>
</feature>
<dbReference type="GO" id="GO:0007019">
    <property type="term" value="P:microtubule depolymerization"/>
    <property type="evidence" value="ECO:0007669"/>
    <property type="project" value="TreeGrafter"/>
</dbReference>
<evidence type="ECO:0000256" key="6">
    <source>
        <dbReference type="ARBA" id="ARBA00023175"/>
    </source>
</evidence>
<evidence type="ECO:0000256" key="9">
    <source>
        <dbReference type="PROSITE-ProRule" id="PRU00283"/>
    </source>
</evidence>
<evidence type="ECO:0000256" key="3">
    <source>
        <dbReference type="ARBA" id="ARBA00022701"/>
    </source>
</evidence>
<evidence type="ECO:0000256" key="10">
    <source>
        <dbReference type="RuleBase" id="RU000394"/>
    </source>
</evidence>
<dbReference type="GO" id="GO:1903338">
    <property type="term" value="P:regulation of cell wall organization or biogenesis"/>
    <property type="evidence" value="ECO:0007669"/>
    <property type="project" value="UniProtKB-ARBA"/>
</dbReference>
<gene>
    <name evidence="14" type="primary">KIN13A</name>
    <name evidence="14" type="ORF">CR513_28648</name>
</gene>
<accession>A0A371GGA6</accession>
<keyword evidence="11" id="KW-0175">Coiled coil</keyword>
<dbReference type="SMART" id="SM00129">
    <property type="entry name" value="KISc"/>
    <property type="match status" value="1"/>
</dbReference>